<evidence type="ECO:0000313" key="1">
    <source>
        <dbReference type="EMBL" id="CAG2239698.1"/>
    </source>
</evidence>
<dbReference type="EMBL" id="CAJPWZ010002533">
    <property type="protein sequence ID" value="CAG2239698.1"/>
    <property type="molecule type" value="Genomic_DNA"/>
</dbReference>
<dbReference type="Proteomes" id="UP000683360">
    <property type="component" value="Unassembled WGS sequence"/>
</dbReference>
<proteinExistence type="predicted"/>
<dbReference type="AlphaFoldDB" id="A0A8S3U2R4"/>
<organism evidence="1 2">
    <name type="scientific">Mytilus edulis</name>
    <name type="common">Blue mussel</name>
    <dbReference type="NCBI Taxonomy" id="6550"/>
    <lineage>
        <taxon>Eukaryota</taxon>
        <taxon>Metazoa</taxon>
        <taxon>Spiralia</taxon>
        <taxon>Lophotrochozoa</taxon>
        <taxon>Mollusca</taxon>
        <taxon>Bivalvia</taxon>
        <taxon>Autobranchia</taxon>
        <taxon>Pteriomorphia</taxon>
        <taxon>Mytilida</taxon>
        <taxon>Mytiloidea</taxon>
        <taxon>Mytilidae</taxon>
        <taxon>Mytilinae</taxon>
        <taxon>Mytilus</taxon>
    </lineage>
</organism>
<gene>
    <name evidence="1" type="ORF">MEDL_52079</name>
</gene>
<comment type="caution">
    <text evidence="1">The sequence shown here is derived from an EMBL/GenBank/DDBJ whole genome shotgun (WGS) entry which is preliminary data.</text>
</comment>
<protein>
    <submittedName>
        <fullName evidence="1">Uncharacterized protein</fullName>
    </submittedName>
</protein>
<keyword evidence="2" id="KW-1185">Reference proteome</keyword>
<dbReference type="OrthoDB" id="8939876at2759"/>
<sequence length="301" mass="34522">MIKQPHLKRKLDIAFPFSTPVTRLCAFSVMKMAKKPLMSPHRLVGQDTRVREYAVKLNDTLLFAKLSAGDLIAQEAKYHSKCLVSLYNRASRIEMKNDKVESKKERQIHDAYKQGLENILAFKDDISPALKMVCLEYFDNEFVNMSKAATFVRKDIFASNSEFKGTFPKGYQEAYVPQSLLTLRVNLPPAILRFREPDIPLVEKELSIDMSSFPAALKGGNFKSVKRKERYVVLLYDRSSTANMMNELRKQSHAEEQLTIFLQHEMHFFIEHTKRAAYQGSAIWGNCLVANRSMPSPDLFG</sequence>
<accession>A0A8S3U2R4</accession>
<dbReference type="PANTHER" id="PTHR47018">
    <property type="entry name" value="CXC DOMAIN-CONTAINING PROTEIN-RELATED"/>
    <property type="match status" value="1"/>
</dbReference>
<evidence type="ECO:0000313" key="2">
    <source>
        <dbReference type="Proteomes" id="UP000683360"/>
    </source>
</evidence>
<reference evidence="1" key="1">
    <citation type="submission" date="2021-03" db="EMBL/GenBank/DDBJ databases">
        <authorList>
            <person name="Bekaert M."/>
        </authorList>
    </citation>
    <scope>NUCLEOTIDE SEQUENCE</scope>
</reference>
<name>A0A8S3U2R4_MYTED</name>